<comment type="caution">
    <text evidence="1">The sequence shown here is derived from an EMBL/GenBank/DDBJ whole genome shotgun (WGS) entry which is preliminary data.</text>
</comment>
<sequence length="48" mass="5240">MEKRNLENTLVRSLSMSDLEGKGNELGFTKPQAVVYVSGSEESVAKLP</sequence>
<dbReference type="AlphaFoldDB" id="A0A0G0Z232"/>
<proteinExistence type="predicted"/>
<dbReference type="EMBL" id="LCBU01000049">
    <property type="protein sequence ID" value="KKS16056.1"/>
    <property type="molecule type" value="Genomic_DNA"/>
</dbReference>
<evidence type="ECO:0000313" key="2">
    <source>
        <dbReference type="Proteomes" id="UP000033969"/>
    </source>
</evidence>
<evidence type="ECO:0000313" key="1">
    <source>
        <dbReference type="EMBL" id="KKS16056.1"/>
    </source>
</evidence>
<protein>
    <submittedName>
        <fullName evidence="1">Uncharacterized protein</fullName>
    </submittedName>
</protein>
<organism evidence="1 2">
    <name type="scientific">Candidatus Woesebacteria bacterium GW2011_GWA1_41_7</name>
    <dbReference type="NCBI Taxonomy" id="1618556"/>
    <lineage>
        <taxon>Bacteria</taxon>
        <taxon>Candidatus Woeseibacteriota</taxon>
    </lineage>
</organism>
<accession>A0A0G0Z232</accession>
<name>A0A0G0Z232_9BACT</name>
<gene>
    <name evidence="1" type="ORF">UU74_C0049G0008</name>
</gene>
<dbReference type="Proteomes" id="UP000033969">
    <property type="component" value="Unassembled WGS sequence"/>
</dbReference>
<reference evidence="1 2" key="1">
    <citation type="journal article" date="2015" name="Nature">
        <title>rRNA introns, odd ribosomes, and small enigmatic genomes across a large radiation of phyla.</title>
        <authorList>
            <person name="Brown C.T."/>
            <person name="Hug L.A."/>
            <person name="Thomas B.C."/>
            <person name="Sharon I."/>
            <person name="Castelle C.J."/>
            <person name="Singh A."/>
            <person name="Wilkins M.J."/>
            <person name="Williams K.H."/>
            <person name="Banfield J.F."/>
        </authorList>
    </citation>
    <scope>NUCLEOTIDE SEQUENCE [LARGE SCALE GENOMIC DNA]</scope>
</reference>